<keyword evidence="3" id="KW-1185">Reference proteome</keyword>
<feature type="compositionally biased region" description="Polar residues" evidence="1">
    <location>
        <begin position="339"/>
        <end position="359"/>
    </location>
</feature>
<dbReference type="Proteomes" id="UP001497497">
    <property type="component" value="Unassembled WGS sequence"/>
</dbReference>
<feature type="region of interest" description="Disordered" evidence="1">
    <location>
        <begin position="312"/>
        <end position="371"/>
    </location>
</feature>
<feature type="region of interest" description="Disordered" evidence="1">
    <location>
        <begin position="396"/>
        <end position="424"/>
    </location>
</feature>
<dbReference type="AlphaFoldDB" id="A0AAV2HEX2"/>
<evidence type="ECO:0000313" key="2">
    <source>
        <dbReference type="EMBL" id="CAL1531009.1"/>
    </source>
</evidence>
<accession>A0AAV2HEX2</accession>
<feature type="compositionally biased region" description="Low complexity" evidence="1">
    <location>
        <begin position="263"/>
        <end position="274"/>
    </location>
</feature>
<organism evidence="2 3">
    <name type="scientific">Lymnaea stagnalis</name>
    <name type="common">Great pond snail</name>
    <name type="synonym">Helix stagnalis</name>
    <dbReference type="NCBI Taxonomy" id="6523"/>
    <lineage>
        <taxon>Eukaryota</taxon>
        <taxon>Metazoa</taxon>
        <taxon>Spiralia</taxon>
        <taxon>Lophotrochozoa</taxon>
        <taxon>Mollusca</taxon>
        <taxon>Gastropoda</taxon>
        <taxon>Heterobranchia</taxon>
        <taxon>Euthyneura</taxon>
        <taxon>Panpulmonata</taxon>
        <taxon>Hygrophila</taxon>
        <taxon>Lymnaeoidea</taxon>
        <taxon>Lymnaeidae</taxon>
        <taxon>Lymnaea</taxon>
    </lineage>
</organism>
<protein>
    <submittedName>
        <fullName evidence="2">Uncharacterized protein</fullName>
    </submittedName>
</protein>
<gene>
    <name evidence="2" type="ORF">GSLYS_00005134001</name>
</gene>
<feature type="region of interest" description="Disordered" evidence="1">
    <location>
        <begin position="195"/>
        <end position="277"/>
    </location>
</feature>
<evidence type="ECO:0000256" key="1">
    <source>
        <dbReference type="SAM" id="MobiDB-lite"/>
    </source>
</evidence>
<comment type="caution">
    <text evidence="2">The sequence shown here is derived from an EMBL/GenBank/DDBJ whole genome shotgun (WGS) entry which is preliminary data.</text>
</comment>
<dbReference type="EMBL" id="CAXITT010000079">
    <property type="protein sequence ID" value="CAL1531009.1"/>
    <property type="molecule type" value="Genomic_DNA"/>
</dbReference>
<sequence>MSCWSPNSQQPRRKACPDGSYAFQKVLDEFLTAQDGCSDNSVTLSEDHVSASQQPGDHIQEHIGLNNDLNNNREKACAGDARLSSCDVELCTQDDTDTALDGFSKILNKPNSTGDLRLPQIAQISHEMGTSCSSNFYDRRDWNNVADGCPADHLKNGRRGRVSKKQLSLCNQPDDPNSALPVACTCSFKTNASKGPNTKVTPDKISSLSPGDVSDQCTHQPTSHWMSSNAESSGHVKLSRAVGTGRSRASSSCDVSPHRLLTRRNNSPSPRTSSMDGCAGYSAMDAMRQRSHSWSNGKLGSRSTYLRSAPMTRSSVLSPIGQHKSVSPNPSLNKHKELSSNTMNPTVPKTISANSPTQSHHLHGPDCPLNGQSNDVSRLENSVSFDDSDSCLSPVLRHRSASESHTTRPRRLLPHTPDSNGGLNCQEHVHVRWADEEKGSSLSTSVFLTSIRPRSYSYGAADGAPQRPILKKVAGL</sequence>
<name>A0AAV2HEX2_LYMST</name>
<reference evidence="2 3" key="1">
    <citation type="submission" date="2024-04" db="EMBL/GenBank/DDBJ databases">
        <authorList>
            <consortium name="Genoscope - CEA"/>
            <person name="William W."/>
        </authorList>
    </citation>
    <scope>NUCLEOTIDE SEQUENCE [LARGE SCALE GENOMIC DNA]</scope>
</reference>
<proteinExistence type="predicted"/>
<feature type="compositionally biased region" description="Polar residues" evidence="1">
    <location>
        <begin position="195"/>
        <end position="232"/>
    </location>
</feature>
<evidence type="ECO:0000313" key="3">
    <source>
        <dbReference type="Proteomes" id="UP001497497"/>
    </source>
</evidence>